<sequence>MLPLDREEHRSHFTMLPLDREVRELDGSELCSFLSSGSSVNGSSVKCKLCSSLSSGSSVKCKRCSSLSSGSSVKCKLCSSLSSGSSVKCKLCSSLSSGSSVKCKRCSSLSSGSSIGVFVVGAQVKHHANRQSQVRVRPPAMYRIVSYCDSESAHRSGAGSSQNVHCGSETSEVSSGPVVLTGVPGFHLEVPSLIDDGLLDVNVAPREYPSHRAVPRKVSKQPVPILLQDLHRLPHGQLQPVGATLAEVVYGWKEREMSP</sequence>
<dbReference type="AlphaFoldDB" id="A0A7R9FPB7"/>
<reference evidence="1" key="1">
    <citation type="submission" date="2020-11" db="EMBL/GenBank/DDBJ databases">
        <authorList>
            <person name="Tran Van P."/>
        </authorList>
    </citation>
    <scope>NUCLEOTIDE SEQUENCE</scope>
</reference>
<accession>A0A7R9FPB7</accession>
<organism evidence="1">
    <name type="scientific">Timema tahoe</name>
    <dbReference type="NCBI Taxonomy" id="61484"/>
    <lineage>
        <taxon>Eukaryota</taxon>
        <taxon>Metazoa</taxon>
        <taxon>Ecdysozoa</taxon>
        <taxon>Arthropoda</taxon>
        <taxon>Hexapoda</taxon>
        <taxon>Insecta</taxon>
        <taxon>Pterygota</taxon>
        <taxon>Neoptera</taxon>
        <taxon>Polyneoptera</taxon>
        <taxon>Phasmatodea</taxon>
        <taxon>Timematodea</taxon>
        <taxon>Timematoidea</taxon>
        <taxon>Timematidae</taxon>
        <taxon>Timema</taxon>
    </lineage>
</organism>
<protein>
    <submittedName>
        <fullName evidence="1">Uncharacterized protein</fullName>
    </submittedName>
</protein>
<proteinExistence type="predicted"/>
<gene>
    <name evidence="1" type="ORF">TTEB3V08_LOCUS4365</name>
</gene>
<dbReference type="EMBL" id="OE001238">
    <property type="protein sequence ID" value="CAD7456333.1"/>
    <property type="molecule type" value="Genomic_DNA"/>
</dbReference>
<evidence type="ECO:0000313" key="1">
    <source>
        <dbReference type="EMBL" id="CAD7456333.1"/>
    </source>
</evidence>
<name>A0A7R9FPB7_9NEOP</name>